<protein>
    <recommendedName>
        <fullName evidence="3 10">FAD:protein FMN transferase</fullName>
        <ecNumber evidence="2 10">2.7.1.180</ecNumber>
    </recommendedName>
</protein>
<accession>A0A856I2C0</accession>
<evidence type="ECO:0000256" key="10">
    <source>
        <dbReference type="RuleBase" id="RU363002"/>
    </source>
</evidence>
<evidence type="ECO:0000256" key="8">
    <source>
        <dbReference type="ARBA" id="ARBA00022842"/>
    </source>
</evidence>
<feature type="chain" id="PRO_5039760992" description="FAD:protein FMN transferase" evidence="10">
    <location>
        <begin position="20"/>
        <end position="314"/>
    </location>
</feature>
<keyword evidence="13" id="KW-1185">Reference proteome</keyword>
<dbReference type="PROSITE" id="PS51257">
    <property type="entry name" value="PROKAR_LIPOPROTEIN"/>
    <property type="match status" value="1"/>
</dbReference>
<dbReference type="InterPro" id="IPR003374">
    <property type="entry name" value="ApbE-like_sf"/>
</dbReference>
<evidence type="ECO:0000256" key="4">
    <source>
        <dbReference type="ARBA" id="ARBA00022630"/>
    </source>
</evidence>
<gene>
    <name evidence="12" type="ORF">EIO64_14500</name>
</gene>
<dbReference type="PANTHER" id="PTHR30040">
    <property type="entry name" value="THIAMINE BIOSYNTHESIS LIPOPROTEIN APBE"/>
    <property type="match status" value="1"/>
</dbReference>
<evidence type="ECO:0000256" key="7">
    <source>
        <dbReference type="ARBA" id="ARBA00022827"/>
    </source>
</evidence>
<sequence length="314" mass="33160">MKRLGALLASLLLAGSLTACGGTAAQEMQSIQVFAMDTVMGLRACGGETEAALAAAEDEIYRLDEALSRTREDSAVSRLNSAAGGTPVDVGEELRDLIARALDFSAATDGAFDITLAPVSSAWGFTEDTYRVPEDAELALLLPCVGAEHVHLEEGTAVSLDQGTRIDLGAIAKGMPATGWLRFTRSTASPTASWTWVGTPGSAAGTWRGSPGRSAFRTRPGPRGLWRGSWRRRTPLPSPPAAISGILRKMDSSITISLILPPAARRRADLPPSPWWRMGPRATARCATPSPRPCSSWGRTGRWSSGAAASMTLT</sequence>
<proteinExistence type="inferred from homology"/>
<comment type="function">
    <text evidence="10">Flavin transferase that catalyzes the transfer of the FMN moiety of FAD and its covalent binding to the hydroxyl group of a threonine residue in a target flavoprotein.</text>
</comment>
<feature type="region of interest" description="Disordered" evidence="11">
    <location>
        <begin position="199"/>
        <end position="223"/>
    </location>
</feature>
<keyword evidence="10" id="KW-0449">Lipoprotein</keyword>
<dbReference type="PANTHER" id="PTHR30040:SF2">
    <property type="entry name" value="FAD:PROTEIN FMN TRANSFERASE"/>
    <property type="match status" value="1"/>
</dbReference>
<keyword evidence="8 10" id="KW-0460">Magnesium</keyword>
<evidence type="ECO:0000313" key="13">
    <source>
        <dbReference type="Proteomes" id="UP000298642"/>
    </source>
</evidence>
<feature type="signal peptide" evidence="10">
    <location>
        <begin position="1"/>
        <end position="19"/>
    </location>
</feature>
<dbReference type="KEGG" id="obj:EIO64_14500"/>
<dbReference type="Gene3D" id="3.10.520.10">
    <property type="entry name" value="ApbE-like domains"/>
    <property type="match status" value="1"/>
</dbReference>
<evidence type="ECO:0000256" key="6">
    <source>
        <dbReference type="ARBA" id="ARBA00022723"/>
    </source>
</evidence>
<keyword evidence="10" id="KW-0732">Signal</keyword>
<comment type="cofactor">
    <cofactor evidence="1 10">
        <name>Mg(2+)</name>
        <dbReference type="ChEBI" id="CHEBI:18420"/>
    </cofactor>
</comment>
<organism evidence="12 13">
    <name type="scientific">Dysosmobacter welbionis</name>
    <dbReference type="NCBI Taxonomy" id="2093857"/>
    <lineage>
        <taxon>Bacteria</taxon>
        <taxon>Bacillati</taxon>
        <taxon>Bacillota</taxon>
        <taxon>Clostridia</taxon>
        <taxon>Eubacteriales</taxon>
        <taxon>Oscillospiraceae</taxon>
        <taxon>Dysosmobacter</taxon>
    </lineage>
</organism>
<dbReference type="GO" id="GO:0046872">
    <property type="term" value="F:metal ion binding"/>
    <property type="evidence" value="ECO:0007669"/>
    <property type="project" value="UniProtKB-UniRule"/>
</dbReference>
<dbReference type="EC" id="2.7.1.180" evidence="2 10"/>
<evidence type="ECO:0000256" key="11">
    <source>
        <dbReference type="SAM" id="MobiDB-lite"/>
    </source>
</evidence>
<comment type="similarity">
    <text evidence="10">Belongs to the ApbE family.</text>
</comment>
<feature type="compositionally biased region" description="Low complexity" evidence="11">
    <location>
        <begin position="295"/>
        <end position="306"/>
    </location>
</feature>
<dbReference type="SUPFAM" id="SSF143631">
    <property type="entry name" value="ApbE-like"/>
    <property type="match status" value="1"/>
</dbReference>
<dbReference type="InterPro" id="IPR024932">
    <property type="entry name" value="ApbE"/>
</dbReference>
<evidence type="ECO:0000256" key="9">
    <source>
        <dbReference type="ARBA" id="ARBA00048540"/>
    </source>
</evidence>
<evidence type="ECO:0000256" key="1">
    <source>
        <dbReference type="ARBA" id="ARBA00001946"/>
    </source>
</evidence>
<dbReference type="Proteomes" id="UP000298642">
    <property type="component" value="Chromosome"/>
</dbReference>
<keyword evidence="10" id="KW-0472">Membrane</keyword>
<comment type="catalytic activity">
    <reaction evidence="9 10">
        <text>L-threonyl-[protein] + FAD = FMN-L-threonyl-[protein] + AMP + H(+)</text>
        <dbReference type="Rhea" id="RHEA:36847"/>
        <dbReference type="Rhea" id="RHEA-COMP:11060"/>
        <dbReference type="Rhea" id="RHEA-COMP:11061"/>
        <dbReference type="ChEBI" id="CHEBI:15378"/>
        <dbReference type="ChEBI" id="CHEBI:30013"/>
        <dbReference type="ChEBI" id="CHEBI:57692"/>
        <dbReference type="ChEBI" id="CHEBI:74257"/>
        <dbReference type="ChEBI" id="CHEBI:456215"/>
        <dbReference type="EC" id="2.7.1.180"/>
    </reaction>
</comment>
<dbReference type="GO" id="GO:0005886">
    <property type="term" value="C:plasma membrane"/>
    <property type="evidence" value="ECO:0007669"/>
    <property type="project" value="UniProtKB-SubCell"/>
</dbReference>
<dbReference type="EMBL" id="CP034413">
    <property type="protein sequence ID" value="QCI60272.2"/>
    <property type="molecule type" value="Genomic_DNA"/>
</dbReference>
<keyword evidence="7 10" id="KW-0274">FAD</keyword>
<comment type="subcellular location">
    <subcellularLocation>
        <location evidence="10">Cell inner membrane</location>
        <topology evidence="10">Lipid-anchor</topology>
        <orientation evidence="10">Periplasmic side</orientation>
    </subcellularLocation>
</comment>
<evidence type="ECO:0000256" key="3">
    <source>
        <dbReference type="ARBA" id="ARBA00016337"/>
    </source>
</evidence>
<dbReference type="Pfam" id="PF02424">
    <property type="entry name" value="ApbE"/>
    <property type="match status" value="1"/>
</dbReference>
<keyword evidence="10" id="KW-1003">Cell membrane</keyword>
<reference evidence="13" key="1">
    <citation type="submission" date="2018-12" db="EMBL/GenBank/DDBJ databases">
        <title>Dusodibacter welbiota gen. nov., sp. nov., isolated from human faeces and emended description of the Oscillibacter genus.</title>
        <authorList>
            <person name="Le Roy T."/>
            <person name="Van der Smissen P."/>
            <person name="Delzenne N."/>
            <person name="Muccioli G."/>
            <person name="Collet J.F."/>
            <person name="Cani P.D."/>
        </authorList>
    </citation>
    <scope>NUCLEOTIDE SEQUENCE [LARGE SCALE GENOMIC DNA]</scope>
    <source>
        <strain evidence="13">J115</strain>
    </source>
</reference>
<evidence type="ECO:0000256" key="5">
    <source>
        <dbReference type="ARBA" id="ARBA00022679"/>
    </source>
</evidence>
<keyword evidence="5 10" id="KW-0808">Transferase</keyword>
<evidence type="ECO:0000256" key="2">
    <source>
        <dbReference type="ARBA" id="ARBA00011955"/>
    </source>
</evidence>
<keyword evidence="10" id="KW-0997">Cell inner membrane</keyword>
<dbReference type="GO" id="GO:0016740">
    <property type="term" value="F:transferase activity"/>
    <property type="evidence" value="ECO:0007669"/>
    <property type="project" value="UniProtKB-UniRule"/>
</dbReference>
<keyword evidence="4 10" id="KW-0285">Flavoprotein</keyword>
<dbReference type="AlphaFoldDB" id="A0A856I2C0"/>
<feature type="region of interest" description="Disordered" evidence="11">
    <location>
        <begin position="281"/>
        <end position="314"/>
    </location>
</feature>
<keyword evidence="6 10" id="KW-0479">Metal-binding</keyword>
<evidence type="ECO:0000313" key="12">
    <source>
        <dbReference type="EMBL" id="QCI60272.2"/>
    </source>
</evidence>
<name>A0A856I2C0_9FIRM</name>